<dbReference type="InterPro" id="IPR004242">
    <property type="entry name" value="Transposase_21"/>
</dbReference>
<protein>
    <submittedName>
        <fullName evidence="1">Uncharacterized protein</fullName>
    </submittedName>
</protein>
<dbReference type="PANTHER" id="PTHR10775:SF185">
    <property type="entry name" value="OS08G0208400 PROTEIN"/>
    <property type="match status" value="1"/>
</dbReference>
<organism evidence="1">
    <name type="scientific">Ananas comosus var. bracteatus</name>
    <name type="common">red pineapple</name>
    <dbReference type="NCBI Taxonomy" id="296719"/>
    <lineage>
        <taxon>Eukaryota</taxon>
        <taxon>Viridiplantae</taxon>
        <taxon>Streptophyta</taxon>
        <taxon>Embryophyta</taxon>
        <taxon>Tracheophyta</taxon>
        <taxon>Spermatophyta</taxon>
        <taxon>Magnoliopsida</taxon>
        <taxon>Liliopsida</taxon>
        <taxon>Poales</taxon>
        <taxon>Bromeliaceae</taxon>
        <taxon>Bromelioideae</taxon>
        <taxon>Ananas</taxon>
    </lineage>
</organism>
<sequence length="279" mass="32601">MEVSHKRWIFHGENLNRDSDGDDSDDGEDEIIANDNNEVDEMQEILEDIHRGTFLDVSIPDSLNNNDPDIMHDDEVDRFESFVSINDFPAYDDISGWSTKGYQAYPVCNEDTYSQRLRGKICYMGHRRHLPSNHAWRKSYKFNGKQEHQSKPKERSGEEILSQLEALKNFKLGKHPNNKKRKRSLEEHTEKARLDLQDLKIRKELHLHQKGDKYVKPPACYTLSLKERQQFCEFLKNVRFPDGYAASISRCANTKEGKITGIKSHDCHILLQRHARFSK</sequence>
<name>A0A6V7PQB7_ANACO</name>
<gene>
    <name evidence="1" type="ORF">CB5_LOCUS15937</name>
</gene>
<dbReference type="PANTHER" id="PTHR10775">
    <property type="entry name" value="OS08G0208400 PROTEIN"/>
    <property type="match status" value="1"/>
</dbReference>
<reference evidence="1" key="1">
    <citation type="submission" date="2020-07" db="EMBL/GenBank/DDBJ databases">
        <authorList>
            <person name="Lin J."/>
        </authorList>
    </citation>
    <scope>NUCLEOTIDE SEQUENCE</scope>
</reference>
<dbReference type="Pfam" id="PF02992">
    <property type="entry name" value="Transposase_21"/>
    <property type="match status" value="1"/>
</dbReference>
<dbReference type="EMBL" id="LR862150">
    <property type="protein sequence ID" value="CAD1832726.1"/>
    <property type="molecule type" value="Genomic_DNA"/>
</dbReference>
<dbReference type="AlphaFoldDB" id="A0A6V7PQB7"/>
<accession>A0A6V7PQB7</accession>
<proteinExistence type="predicted"/>
<evidence type="ECO:0000313" key="1">
    <source>
        <dbReference type="EMBL" id="CAD1832726.1"/>
    </source>
</evidence>